<feature type="compositionally biased region" description="Low complexity" evidence="1">
    <location>
        <begin position="11"/>
        <end position="20"/>
    </location>
</feature>
<gene>
    <name evidence="3" type="primary">20350389</name>
    <name evidence="2" type="ORF">GGTG_09931</name>
</gene>
<reference evidence="3" key="5">
    <citation type="submission" date="2018-04" db="UniProtKB">
        <authorList>
            <consortium name="EnsemblFungi"/>
        </authorList>
    </citation>
    <scope>IDENTIFICATION</scope>
    <source>
        <strain evidence="3">R3-111a-1</strain>
    </source>
</reference>
<dbReference type="EMBL" id="GL385399">
    <property type="protein sequence ID" value="EJT73081.1"/>
    <property type="molecule type" value="Genomic_DNA"/>
</dbReference>
<evidence type="ECO:0000313" key="2">
    <source>
        <dbReference type="EMBL" id="EJT73081.1"/>
    </source>
</evidence>
<feature type="region of interest" description="Disordered" evidence="1">
    <location>
        <begin position="1"/>
        <end position="40"/>
    </location>
</feature>
<keyword evidence="4" id="KW-1185">Reference proteome</keyword>
<dbReference type="AlphaFoldDB" id="J3P8U7"/>
<dbReference type="HOGENOM" id="CLU_2320529_0_0_1"/>
<dbReference type="VEuPathDB" id="FungiDB:GGTG_09931"/>
<organism evidence="2">
    <name type="scientific">Gaeumannomyces tritici (strain R3-111a-1)</name>
    <name type="common">Wheat and barley take-all root rot fungus</name>
    <name type="synonym">Gaeumannomyces graminis var. tritici</name>
    <dbReference type="NCBI Taxonomy" id="644352"/>
    <lineage>
        <taxon>Eukaryota</taxon>
        <taxon>Fungi</taxon>
        <taxon>Dikarya</taxon>
        <taxon>Ascomycota</taxon>
        <taxon>Pezizomycotina</taxon>
        <taxon>Sordariomycetes</taxon>
        <taxon>Sordariomycetidae</taxon>
        <taxon>Magnaporthales</taxon>
        <taxon>Magnaporthaceae</taxon>
        <taxon>Gaeumannomyces</taxon>
    </lineage>
</organism>
<dbReference type="Proteomes" id="UP000006039">
    <property type="component" value="Unassembled WGS sequence"/>
</dbReference>
<proteinExistence type="predicted"/>
<evidence type="ECO:0000313" key="3">
    <source>
        <dbReference type="EnsemblFungi" id="EJT73081"/>
    </source>
</evidence>
<reference evidence="2" key="2">
    <citation type="submission" date="2010-07" db="EMBL/GenBank/DDBJ databases">
        <authorList>
            <consortium name="The Broad Institute Genome Sequencing Platform"/>
            <consortium name="Broad Institute Genome Sequencing Center for Infectious Disease"/>
            <person name="Ma L.-J."/>
            <person name="Dead R."/>
            <person name="Young S."/>
            <person name="Zeng Q."/>
            <person name="Koehrsen M."/>
            <person name="Alvarado L."/>
            <person name="Berlin A."/>
            <person name="Chapman S.B."/>
            <person name="Chen Z."/>
            <person name="Freedman E."/>
            <person name="Gellesch M."/>
            <person name="Goldberg J."/>
            <person name="Griggs A."/>
            <person name="Gujja S."/>
            <person name="Heilman E.R."/>
            <person name="Heiman D."/>
            <person name="Hepburn T."/>
            <person name="Howarth C."/>
            <person name="Jen D."/>
            <person name="Larson L."/>
            <person name="Mehta T."/>
            <person name="Neiman D."/>
            <person name="Pearson M."/>
            <person name="Roberts A."/>
            <person name="Saif S."/>
            <person name="Shea T."/>
            <person name="Shenoy N."/>
            <person name="Sisk P."/>
            <person name="Stolte C."/>
            <person name="Sykes S."/>
            <person name="Walk T."/>
            <person name="White J."/>
            <person name="Yandava C."/>
            <person name="Haas B."/>
            <person name="Nusbaum C."/>
            <person name="Birren B."/>
        </authorList>
    </citation>
    <scope>NUCLEOTIDE SEQUENCE</scope>
    <source>
        <strain evidence="2">R3-111a-1</strain>
    </source>
</reference>
<reference evidence="4" key="1">
    <citation type="submission" date="2010-07" db="EMBL/GenBank/DDBJ databases">
        <title>The genome sequence of Gaeumannomyces graminis var. tritici strain R3-111a-1.</title>
        <authorList>
            <consortium name="The Broad Institute Genome Sequencing Platform"/>
            <person name="Ma L.-J."/>
            <person name="Dead R."/>
            <person name="Young S."/>
            <person name="Zeng Q."/>
            <person name="Koehrsen M."/>
            <person name="Alvarado L."/>
            <person name="Berlin A."/>
            <person name="Chapman S.B."/>
            <person name="Chen Z."/>
            <person name="Freedman E."/>
            <person name="Gellesch M."/>
            <person name="Goldberg J."/>
            <person name="Griggs A."/>
            <person name="Gujja S."/>
            <person name="Heilman E.R."/>
            <person name="Heiman D."/>
            <person name="Hepburn T."/>
            <person name="Howarth C."/>
            <person name="Jen D."/>
            <person name="Larson L."/>
            <person name="Mehta T."/>
            <person name="Neiman D."/>
            <person name="Pearson M."/>
            <person name="Roberts A."/>
            <person name="Saif S."/>
            <person name="Shea T."/>
            <person name="Shenoy N."/>
            <person name="Sisk P."/>
            <person name="Stolte C."/>
            <person name="Sykes S."/>
            <person name="Walk T."/>
            <person name="White J."/>
            <person name="Yandava C."/>
            <person name="Haas B."/>
            <person name="Nusbaum C."/>
            <person name="Birren B."/>
        </authorList>
    </citation>
    <scope>NUCLEOTIDE SEQUENCE [LARGE SCALE GENOMIC DNA]</scope>
    <source>
        <strain evidence="4">R3-111a-1</strain>
    </source>
</reference>
<evidence type="ECO:0000313" key="4">
    <source>
        <dbReference type="Proteomes" id="UP000006039"/>
    </source>
</evidence>
<dbReference type="RefSeq" id="XP_009226055.1">
    <property type="nucleotide sequence ID" value="XM_009227791.1"/>
</dbReference>
<sequence>MAGDRWGAAGSSSSRSSECSTGIQDKDPGGQIPARPAIQPLGIRGGPPVWVLVPGLGLAGLVPKARGRGGSFSHREHARRLSGAWAEWTLRLNCEPDWN</sequence>
<name>J3P8U7_GAET3</name>
<reference evidence="2" key="3">
    <citation type="submission" date="2010-09" db="EMBL/GenBank/DDBJ databases">
        <title>Annotation of Gaeumannomyces graminis var. tritici R3-111a-1.</title>
        <authorList>
            <consortium name="The Broad Institute Genome Sequencing Platform"/>
            <person name="Ma L.-J."/>
            <person name="Dead R."/>
            <person name="Young S.K."/>
            <person name="Zeng Q."/>
            <person name="Gargeya S."/>
            <person name="Fitzgerald M."/>
            <person name="Haas B."/>
            <person name="Abouelleil A."/>
            <person name="Alvarado L."/>
            <person name="Arachchi H.M."/>
            <person name="Berlin A."/>
            <person name="Brown A."/>
            <person name="Chapman S.B."/>
            <person name="Chen Z."/>
            <person name="Dunbar C."/>
            <person name="Freedman E."/>
            <person name="Gearin G."/>
            <person name="Gellesch M."/>
            <person name="Goldberg J."/>
            <person name="Griggs A."/>
            <person name="Gujja S."/>
            <person name="Heiman D."/>
            <person name="Howarth C."/>
            <person name="Larson L."/>
            <person name="Lui A."/>
            <person name="MacDonald P.J.P."/>
            <person name="Mehta T."/>
            <person name="Montmayeur A."/>
            <person name="Murphy C."/>
            <person name="Neiman D."/>
            <person name="Pearson M."/>
            <person name="Priest M."/>
            <person name="Roberts A."/>
            <person name="Saif S."/>
            <person name="Shea T."/>
            <person name="Shenoy N."/>
            <person name="Sisk P."/>
            <person name="Stolte C."/>
            <person name="Sykes S."/>
            <person name="Yandava C."/>
            <person name="Wortman J."/>
            <person name="Nusbaum C."/>
            <person name="Birren B."/>
        </authorList>
    </citation>
    <scope>NUCLEOTIDE SEQUENCE</scope>
    <source>
        <strain evidence="2">R3-111a-1</strain>
    </source>
</reference>
<evidence type="ECO:0000256" key="1">
    <source>
        <dbReference type="SAM" id="MobiDB-lite"/>
    </source>
</evidence>
<reference evidence="3" key="4">
    <citation type="journal article" date="2015" name="G3 (Bethesda)">
        <title>Genome sequences of three phytopathogenic species of the Magnaporthaceae family of fungi.</title>
        <authorList>
            <person name="Okagaki L.H."/>
            <person name="Nunes C.C."/>
            <person name="Sailsbery J."/>
            <person name="Clay B."/>
            <person name="Brown D."/>
            <person name="John T."/>
            <person name="Oh Y."/>
            <person name="Young N."/>
            <person name="Fitzgerald M."/>
            <person name="Haas B.J."/>
            <person name="Zeng Q."/>
            <person name="Young S."/>
            <person name="Adiconis X."/>
            <person name="Fan L."/>
            <person name="Levin J.Z."/>
            <person name="Mitchell T.K."/>
            <person name="Okubara P.A."/>
            <person name="Farman M.L."/>
            <person name="Kohn L.M."/>
            <person name="Birren B."/>
            <person name="Ma L.-J."/>
            <person name="Dean R.A."/>
        </authorList>
    </citation>
    <scope>NUCLEOTIDE SEQUENCE</scope>
    <source>
        <strain evidence="3">R3-111a-1</strain>
    </source>
</reference>
<accession>J3P8U7</accession>
<dbReference type="EnsemblFungi" id="EJT73081">
    <property type="protein sequence ID" value="EJT73081"/>
    <property type="gene ID" value="GGTG_09931"/>
</dbReference>
<dbReference type="GeneID" id="20350389"/>
<protein>
    <submittedName>
        <fullName evidence="2 3">Uncharacterized protein</fullName>
    </submittedName>
</protein>